<evidence type="ECO:0000313" key="1">
    <source>
        <dbReference type="EMBL" id="GBL81200.1"/>
    </source>
</evidence>
<protein>
    <recommendedName>
        <fullName evidence="3">RNA-directed DNA polymerase from transposon X-element</fullName>
    </recommendedName>
</protein>
<comment type="caution">
    <text evidence="1">The sequence shown here is derived from an EMBL/GenBank/DDBJ whole genome shotgun (WGS) entry which is preliminary data.</text>
</comment>
<proteinExistence type="predicted"/>
<keyword evidence="2" id="KW-1185">Reference proteome</keyword>
<name>A0A4Y2AN95_ARAVE</name>
<dbReference type="AlphaFoldDB" id="A0A4Y2AN95"/>
<organism evidence="1 2">
    <name type="scientific">Araneus ventricosus</name>
    <name type="common">Orbweaver spider</name>
    <name type="synonym">Epeira ventricosa</name>
    <dbReference type="NCBI Taxonomy" id="182803"/>
    <lineage>
        <taxon>Eukaryota</taxon>
        <taxon>Metazoa</taxon>
        <taxon>Ecdysozoa</taxon>
        <taxon>Arthropoda</taxon>
        <taxon>Chelicerata</taxon>
        <taxon>Arachnida</taxon>
        <taxon>Araneae</taxon>
        <taxon>Araneomorphae</taxon>
        <taxon>Entelegynae</taxon>
        <taxon>Araneoidea</taxon>
        <taxon>Araneidae</taxon>
        <taxon>Araneus</taxon>
    </lineage>
</organism>
<evidence type="ECO:0008006" key="3">
    <source>
        <dbReference type="Google" id="ProtNLM"/>
    </source>
</evidence>
<gene>
    <name evidence="1" type="ORF">AVEN_143541_1</name>
</gene>
<reference evidence="1 2" key="1">
    <citation type="journal article" date="2019" name="Sci. Rep.">
        <title>Orb-weaving spider Araneus ventricosus genome elucidates the spidroin gene catalogue.</title>
        <authorList>
            <person name="Kono N."/>
            <person name="Nakamura H."/>
            <person name="Ohtoshi R."/>
            <person name="Moran D.A.P."/>
            <person name="Shinohara A."/>
            <person name="Yoshida Y."/>
            <person name="Fujiwara M."/>
            <person name="Mori M."/>
            <person name="Tomita M."/>
            <person name="Arakawa K."/>
        </authorList>
    </citation>
    <scope>NUCLEOTIDE SEQUENCE [LARGE SCALE GENOMIC DNA]</scope>
</reference>
<accession>A0A4Y2AN95</accession>
<evidence type="ECO:0000313" key="2">
    <source>
        <dbReference type="Proteomes" id="UP000499080"/>
    </source>
</evidence>
<dbReference type="OrthoDB" id="6437545at2759"/>
<dbReference type="EMBL" id="BGPR01000025">
    <property type="protein sequence ID" value="GBL81200.1"/>
    <property type="molecule type" value="Genomic_DNA"/>
</dbReference>
<dbReference type="PANTHER" id="PTHR19446">
    <property type="entry name" value="REVERSE TRANSCRIPTASES"/>
    <property type="match status" value="1"/>
</dbReference>
<sequence>MKDFLLKTSIEEVSSPCDKNLYNRAHSHLRKLHQQANEKRKAEKIASLSPEDSSVWKQARWCTGDKFHMPPHYNHKNGFHPSGKSRSKRRLSKFFKRHPIDKIEPCKPSEIVRIIGKLKKGKSPGIDGFTNLMLQRLPIKSIFRLVEIINAILKFHHFPKAWKTAIVVPIIKPGKNAQDPVSYRPISFSLR</sequence>
<dbReference type="Proteomes" id="UP000499080">
    <property type="component" value="Unassembled WGS sequence"/>
</dbReference>